<dbReference type="PANTHER" id="PTHR48013:SF9">
    <property type="entry name" value="DUAL SPECIFICITY MITOGEN-ACTIVATED PROTEIN KINASE KINASE 5"/>
    <property type="match status" value="1"/>
</dbReference>
<keyword evidence="3" id="KW-0547">Nucleotide-binding</keyword>
<dbReference type="InterPro" id="IPR011009">
    <property type="entry name" value="Kinase-like_dom_sf"/>
</dbReference>
<dbReference type="Gene3D" id="1.10.510.10">
    <property type="entry name" value="Transferase(Phosphotransferase) domain 1"/>
    <property type="match status" value="1"/>
</dbReference>
<evidence type="ECO:0000256" key="2">
    <source>
        <dbReference type="ARBA" id="ARBA00022679"/>
    </source>
</evidence>
<dbReference type="EC" id="2.7.12.2" evidence="7"/>
<dbReference type="SUPFAM" id="SSF50044">
    <property type="entry name" value="SH3-domain"/>
    <property type="match status" value="3"/>
</dbReference>
<feature type="domain" description="SH3" evidence="13">
    <location>
        <begin position="83"/>
        <end position="144"/>
    </location>
</feature>
<feature type="domain" description="Protein kinase" evidence="14">
    <location>
        <begin position="455"/>
        <end position="731"/>
    </location>
</feature>
<dbReference type="PROSITE" id="PS00108">
    <property type="entry name" value="PROTEIN_KINASE_ST"/>
    <property type="match status" value="1"/>
</dbReference>
<comment type="catalytic activity">
    <reaction evidence="10">
        <text>L-tyrosyl-[protein] + ATP = O-phospho-L-tyrosyl-[protein] + ADP + H(+)</text>
        <dbReference type="Rhea" id="RHEA:10596"/>
        <dbReference type="Rhea" id="RHEA-COMP:10136"/>
        <dbReference type="Rhea" id="RHEA-COMP:20101"/>
        <dbReference type="ChEBI" id="CHEBI:15378"/>
        <dbReference type="ChEBI" id="CHEBI:30616"/>
        <dbReference type="ChEBI" id="CHEBI:46858"/>
        <dbReference type="ChEBI" id="CHEBI:61978"/>
        <dbReference type="ChEBI" id="CHEBI:456216"/>
        <dbReference type="EC" id="2.7.12.2"/>
    </reaction>
</comment>
<evidence type="ECO:0000256" key="10">
    <source>
        <dbReference type="ARBA" id="ARBA00051693"/>
    </source>
</evidence>
<evidence type="ECO:0000259" key="14">
    <source>
        <dbReference type="PROSITE" id="PS50011"/>
    </source>
</evidence>
<evidence type="ECO:0000256" key="9">
    <source>
        <dbReference type="ARBA" id="ARBA00049299"/>
    </source>
</evidence>
<dbReference type="EMBL" id="CABFNS010000928">
    <property type="protein sequence ID" value="VUC36342.1"/>
    <property type="molecule type" value="Genomic_DNA"/>
</dbReference>
<reference evidence="15 16" key="1">
    <citation type="submission" date="2019-06" db="EMBL/GenBank/DDBJ databases">
        <authorList>
            <person name="Broberg M."/>
        </authorList>
    </citation>
    <scope>NUCLEOTIDE SEQUENCE [LARGE SCALE GENOMIC DNA]</scope>
</reference>
<keyword evidence="1 11" id="KW-0728">SH3 domain</keyword>
<dbReference type="Gene3D" id="2.30.30.40">
    <property type="entry name" value="SH3 Domains"/>
    <property type="match status" value="3"/>
</dbReference>
<evidence type="ECO:0000256" key="11">
    <source>
        <dbReference type="PROSITE-ProRule" id="PRU00192"/>
    </source>
</evidence>
<accession>A0ABY6UZR9</accession>
<protein>
    <recommendedName>
        <fullName evidence="7">mitogen-activated protein kinase kinase</fullName>
        <ecNumber evidence="7">2.7.12.2</ecNumber>
    </recommendedName>
</protein>
<dbReference type="PROSITE" id="PS50002">
    <property type="entry name" value="SH3"/>
    <property type="match status" value="3"/>
</dbReference>
<feature type="domain" description="SH3" evidence="13">
    <location>
        <begin position="287"/>
        <end position="348"/>
    </location>
</feature>
<comment type="similarity">
    <text evidence="6">Belongs to the protein kinase superfamily. STE Ser/Thr protein kinase family. MAP kinase kinase subfamily.</text>
</comment>
<dbReference type="CDD" id="cd00174">
    <property type="entry name" value="SH3"/>
    <property type="match status" value="2"/>
</dbReference>
<proteinExistence type="inferred from homology"/>
<dbReference type="Pfam" id="PF00018">
    <property type="entry name" value="SH3_1"/>
    <property type="match status" value="2"/>
</dbReference>
<feature type="region of interest" description="Disordered" evidence="12">
    <location>
        <begin position="372"/>
        <end position="395"/>
    </location>
</feature>
<keyword evidence="4" id="KW-0418">Kinase</keyword>
<feature type="compositionally biased region" description="Polar residues" evidence="12">
    <location>
        <begin position="372"/>
        <end position="382"/>
    </location>
</feature>
<evidence type="ECO:0000256" key="12">
    <source>
        <dbReference type="SAM" id="MobiDB-lite"/>
    </source>
</evidence>
<comment type="caution">
    <text evidence="15">The sequence shown here is derived from an EMBL/GenBank/DDBJ whole genome shotgun (WGS) entry which is preliminary data.</text>
</comment>
<keyword evidence="5" id="KW-0067">ATP-binding</keyword>
<dbReference type="InterPro" id="IPR000719">
    <property type="entry name" value="Prot_kinase_dom"/>
</dbReference>
<dbReference type="InterPro" id="IPR001452">
    <property type="entry name" value="SH3_domain"/>
</dbReference>
<dbReference type="Pfam" id="PF00069">
    <property type="entry name" value="Pkinase"/>
    <property type="match status" value="1"/>
</dbReference>
<evidence type="ECO:0000256" key="4">
    <source>
        <dbReference type="ARBA" id="ARBA00022777"/>
    </source>
</evidence>
<evidence type="ECO:0000256" key="7">
    <source>
        <dbReference type="ARBA" id="ARBA00038999"/>
    </source>
</evidence>
<dbReference type="SMART" id="SM00326">
    <property type="entry name" value="SH3"/>
    <property type="match status" value="3"/>
</dbReference>
<dbReference type="PANTHER" id="PTHR48013">
    <property type="entry name" value="DUAL SPECIFICITY MITOGEN-ACTIVATED PROTEIN KINASE KINASE 5-RELATED"/>
    <property type="match status" value="1"/>
</dbReference>
<comment type="catalytic activity">
    <reaction evidence="9">
        <text>L-threonyl-[protein] + ATP = O-phospho-L-threonyl-[protein] + ADP + H(+)</text>
        <dbReference type="Rhea" id="RHEA:46608"/>
        <dbReference type="Rhea" id="RHEA-COMP:11060"/>
        <dbReference type="Rhea" id="RHEA-COMP:11605"/>
        <dbReference type="ChEBI" id="CHEBI:15378"/>
        <dbReference type="ChEBI" id="CHEBI:30013"/>
        <dbReference type="ChEBI" id="CHEBI:30616"/>
        <dbReference type="ChEBI" id="CHEBI:61977"/>
        <dbReference type="ChEBI" id="CHEBI:456216"/>
        <dbReference type="EC" id="2.7.12.2"/>
    </reaction>
</comment>
<organism evidence="15 16">
    <name type="scientific">Bionectria ochroleuca</name>
    <name type="common">Gliocladium roseum</name>
    <dbReference type="NCBI Taxonomy" id="29856"/>
    <lineage>
        <taxon>Eukaryota</taxon>
        <taxon>Fungi</taxon>
        <taxon>Dikarya</taxon>
        <taxon>Ascomycota</taxon>
        <taxon>Pezizomycotina</taxon>
        <taxon>Sordariomycetes</taxon>
        <taxon>Hypocreomycetidae</taxon>
        <taxon>Hypocreales</taxon>
        <taxon>Bionectriaceae</taxon>
        <taxon>Clonostachys</taxon>
    </lineage>
</organism>
<evidence type="ECO:0000313" key="15">
    <source>
        <dbReference type="EMBL" id="VUC36342.1"/>
    </source>
</evidence>
<evidence type="ECO:0000256" key="3">
    <source>
        <dbReference type="ARBA" id="ARBA00022741"/>
    </source>
</evidence>
<keyword evidence="2" id="KW-0808">Transferase</keyword>
<name>A0ABY6UZR9_BIOOC</name>
<dbReference type="Proteomes" id="UP000766486">
    <property type="component" value="Unassembled WGS sequence"/>
</dbReference>
<dbReference type="InterPro" id="IPR008271">
    <property type="entry name" value="Ser/Thr_kinase_AS"/>
</dbReference>
<evidence type="ECO:0000313" key="16">
    <source>
        <dbReference type="Proteomes" id="UP000766486"/>
    </source>
</evidence>
<dbReference type="SUPFAM" id="SSF56112">
    <property type="entry name" value="Protein kinase-like (PK-like)"/>
    <property type="match status" value="1"/>
</dbReference>
<evidence type="ECO:0000256" key="8">
    <source>
        <dbReference type="ARBA" id="ARBA00049014"/>
    </source>
</evidence>
<evidence type="ECO:0000256" key="1">
    <source>
        <dbReference type="ARBA" id="ARBA00022443"/>
    </source>
</evidence>
<evidence type="ECO:0000256" key="6">
    <source>
        <dbReference type="ARBA" id="ARBA00038035"/>
    </source>
</evidence>
<feature type="domain" description="SH3" evidence="13">
    <location>
        <begin position="149"/>
        <end position="211"/>
    </location>
</feature>
<gene>
    <name evidence="15" type="ORF">CLO192961_LOCUS441255</name>
</gene>
<dbReference type="PROSITE" id="PS50011">
    <property type="entry name" value="PROTEIN_KINASE_DOM"/>
    <property type="match status" value="1"/>
</dbReference>
<dbReference type="InterPro" id="IPR036028">
    <property type="entry name" value="SH3-like_dom_sf"/>
</dbReference>
<evidence type="ECO:0000256" key="5">
    <source>
        <dbReference type="ARBA" id="ARBA00022840"/>
    </source>
</evidence>
<dbReference type="SMART" id="SM00220">
    <property type="entry name" value="S_TKc"/>
    <property type="match status" value="1"/>
</dbReference>
<sequence length="773" mass="86460">MKPVQATGSTHPKPASELKFGARMIFGWTPGFYAHSSLALLKWMAGFKAEAGHLQLQPEEVNARNQPGVRQHEGPTSLSSTRRVIATVRAKFAYQVSYPDDCTFEKGDTINVFVIKDHNWWHGENARTGREGQFPCILVTITKGVAGLGAVARLRAVYDFKAQEKGDLAVRAGDTVLVTELLDDNWWKGRIAGSKGPEGVFPRSSGIVLQSPTRRPGIGLPKGEFEARCHVDYRGNLYVGLLFETGDRLLIYMQLNSLLSWGVNLESNYQGVFLHSYVQSYGEPDWAGIIQARATFGYNGFDGADLAFEKGDIILVKHIFDNEVAWARNNRTGCEGLFPEPLIGEVLPADHNALKAPVVGFHYSTSSLPGFTPESGSGSLSNPKPRPAAVTPPTENAQVPILKLPTRSVLECRLDTDLVRDSKLDATFTDDVVCHTSYTFHPRNRHHRILVEEKWKAERYLGRGGFGQVDLQKCVQGSKEGQLRAVKKIVKKPYDDENKKINYDRELEAIAKFSHEKYVHCFARSFGWYENEEAIFITMEYFEHEDLQKHMRGRFPEFEVGQITVQILEGLNYMHDNGFAHRDLKPANILVKERSPNWWVKISDFGISKRASGDHAALRTLVGTPRYLAPEVIRIFAPDDTEDLDSDGMAYTVAVDQWALGAIAFQLLASRDPFPHPRSLLTYVHGKEPFPSGILTALRISEPCIEFLKALLAPIPSRRPNASSALKHPWIEEITQSSQLVDQSVTLIEEEFSLLQFDTATASLGWTEALQKP</sequence>
<evidence type="ECO:0000259" key="13">
    <source>
        <dbReference type="PROSITE" id="PS50002"/>
    </source>
</evidence>
<keyword evidence="16" id="KW-1185">Reference proteome</keyword>
<comment type="catalytic activity">
    <reaction evidence="8">
        <text>L-seryl-[protein] + ATP = O-phospho-L-seryl-[protein] + ADP + H(+)</text>
        <dbReference type="Rhea" id="RHEA:17989"/>
        <dbReference type="Rhea" id="RHEA-COMP:9863"/>
        <dbReference type="Rhea" id="RHEA-COMP:11604"/>
        <dbReference type="ChEBI" id="CHEBI:15378"/>
        <dbReference type="ChEBI" id="CHEBI:29999"/>
        <dbReference type="ChEBI" id="CHEBI:30616"/>
        <dbReference type="ChEBI" id="CHEBI:83421"/>
        <dbReference type="ChEBI" id="CHEBI:456216"/>
        <dbReference type="EC" id="2.7.12.2"/>
    </reaction>
</comment>